<dbReference type="AlphaFoldDB" id="A0AAD4YFZ7"/>
<dbReference type="GO" id="GO:0006897">
    <property type="term" value="P:endocytosis"/>
    <property type="evidence" value="ECO:0007669"/>
    <property type="project" value="TreeGrafter"/>
</dbReference>
<dbReference type="PANTHER" id="PTHR12276:SF57">
    <property type="entry name" value="ENTH DOMAIN-CONTAINING PROTEIN 1"/>
    <property type="match status" value="1"/>
</dbReference>
<comment type="caution">
    <text evidence="3">The sequence shown here is derived from an EMBL/GenBank/DDBJ whole genome shotgun (WGS) entry which is preliminary data.</text>
</comment>
<dbReference type="SMART" id="SM00273">
    <property type="entry name" value="ENTH"/>
    <property type="match status" value="1"/>
</dbReference>
<accession>A0AAD4YFZ7</accession>
<dbReference type="InterPro" id="IPR013809">
    <property type="entry name" value="ENTH"/>
</dbReference>
<dbReference type="EMBL" id="JAKZEL010000002">
    <property type="protein sequence ID" value="KAI4545862.1"/>
    <property type="molecule type" value="Genomic_DNA"/>
</dbReference>
<evidence type="ECO:0000313" key="3">
    <source>
        <dbReference type="EMBL" id="KAI4545862.1"/>
    </source>
</evidence>
<keyword evidence="4" id="KW-1185">Reference proteome</keyword>
<protein>
    <recommendedName>
        <fullName evidence="2">ENTH domain-containing protein</fullName>
    </recommendedName>
</protein>
<dbReference type="PROSITE" id="PS50942">
    <property type="entry name" value="ENTH"/>
    <property type="match status" value="1"/>
</dbReference>
<name>A0AAD4YFZ7_OVIAM</name>
<evidence type="ECO:0000313" key="4">
    <source>
        <dbReference type="Proteomes" id="UP001214576"/>
    </source>
</evidence>
<sequence length="546" mass="61041">MQRVSLCRLTRKQTIFGFDSNDFSLMLDISDLTFNTISLSEIMNMLWQRLNDHGKNWRHVYKSLTLMDYLIKNGSEKVIQHCREGYRNLQTLKDFQHVDEAGKDQGYYIREKSKQVITLLMDEQLLHREREVACRTRRRTSYSMTFPKRLPGTENTSKAGQKQEQCQDIEVPSGTVLSQETLPVEINAWKLTEDLMLFCEDDPKPVLPIIPTSIISSTAWLSEGQTDVYNLSDTDAVPVPSEKSPSLQTNENLDKNVDSTITKTITGSPLQMPLEKQPAAKSCDTLVTLPAHWPSSQEEFTGPHLRTSKSDSTFRNQASVETLYVSPSFTTFDPVKETVISKGHQEATRSGLVPMEDENLQTLATWASPEKSVHPLPPVRAGPSFWTLSRQQSSSASVKNTDKTARIRHPFAPRSPLFPDEKANDQLSLLEILPDDSGSAKEKTSSISSSDWVAFSTQNVDHFTSVSCSSQATKGLSREPEADNSTNVLLGEVKTAIVTLHEDLSMVIRELNVISSRLVSMSGPSPHVSRSLQFPQCSEAGSDQVE</sequence>
<dbReference type="GO" id="GO:0030276">
    <property type="term" value="F:clathrin binding"/>
    <property type="evidence" value="ECO:0007669"/>
    <property type="project" value="TreeGrafter"/>
</dbReference>
<proteinExistence type="predicted"/>
<evidence type="ECO:0000259" key="2">
    <source>
        <dbReference type="PROSITE" id="PS50942"/>
    </source>
</evidence>
<dbReference type="FunFam" id="1.25.40.90:FF:000006">
    <property type="entry name" value="Clathrin interactor 1"/>
    <property type="match status" value="1"/>
</dbReference>
<dbReference type="Proteomes" id="UP001214576">
    <property type="component" value="Unassembled WGS sequence"/>
</dbReference>
<dbReference type="Pfam" id="PF01417">
    <property type="entry name" value="ENTH"/>
    <property type="match status" value="1"/>
</dbReference>
<dbReference type="GO" id="GO:0005886">
    <property type="term" value="C:plasma membrane"/>
    <property type="evidence" value="ECO:0007669"/>
    <property type="project" value="TreeGrafter"/>
</dbReference>
<dbReference type="PANTHER" id="PTHR12276">
    <property type="entry name" value="EPSIN/ENT-RELATED"/>
    <property type="match status" value="1"/>
</dbReference>
<reference evidence="3" key="1">
    <citation type="submission" date="2022-03" db="EMBL/GenBank/DDBJ databases">
        <title>Genomic analyses of argali, domestic sheep and their hybrids provide insights into chromosomal evolution, heterosis and genetic basis of agronomic traits.</title>
        <authorList>
            <person name="Li M."/>
        </authorList>
    </citation>
    <scope>NUCLEOTIDE SEQUENCE</scope>
    <source>
        <strain evidence="3">CAU-MHL-2022a</strain>
        <tissue evidence="3">Skin</tissue>
    </source>
</reference>
<dbReference type="GO" id="GO:0030125">
    <property type="term" value="C:clathrin vesicle coat"/>
    <property type="evidence" value="ECO:0007669"/>
    <property type="project" value="TreeGrafter"/>
</dbReference>
<dbReference type="GO" id="GO:0005768">
    <property type="term" value="C:endosome"/>
    <property type="evidence" value="ECO:0007669"/>
    <property type="project" value="TreeGrafter"/>
</dbReference>
<dbReference type="SUPFAM" id="SSF48464">
    <property type="entry name" value="ENTH/VHS domain"/>
    <property type="match status" value="1"/>
</dbReference>
<dbReference type="InterPro" id="IPR008942">
    <property type="entry name" value="ENTH_VHS"/>
</dbReference>
<organism evidence="3 4">
    <name type="scientific">Ovis ammon polii</name>
    <dbReference type="NCBI Taxonomy" id="230172"/>
    <lineage>
        <taxon>Eukaryota</taxon>
        <taxon>Metazoa</taxon>
        <taxon>Chordata</taxon>
        <taxon>Craniata</taxon>
        <taxon>Vertebrata</taxon>
        <taxon>Euteleostomi</taxon>
        <taxon>Mammalia</taxon>
        <taxon>Eutheria</taxon>
        <taxon>Laurasiatheria</taxon>
        <taxon>Artiodactyla</taxon>
        <taxon>Ruminantia</taxon>
        <taxon>Pecora</taxon>
        <taxon>Bovidae</taxon>
        <taxon>Caprinae</taxon>
        <taxon>Ovis</taxon>
    </lineage>
</organism>
<feature type="region of interest" description="Disordered" evidence="1">
    <location>
        <begin position="525"/>
        <end position="546"/>
    </location>
</feature>
<dbReference type="Gene3D" id="1.25.40.90">
    <property type="match status" value="1"/>
</dbReference>
<gene>
    <name evidence="3" type="ORF">MG293_002417</name>
</gene>
<dbReference type="GO" id="GO:0005543">
    <property type="term" value="F:phospholipid binding"/>
    <property type="evidence" value="ECO:0007669"/>
    <property type="project" value="TreeGrafter"/>
</dbReference>
<evidence type="ECO:0000256" key="1">
    <source>
        <dbReference type="SAM" id="MobiDB-lite"/>
    </source>
</evidence>
<feature type="domain" description="ENTH" evidence="2">
    <location>
        <begin position="1"/>
        <end position="130"/>
    </location>
</feature>